<keyword evidence="1" id="KW-0812">Transmembrane</keyword>
<keyword evidence="1" id="KW-1133">Transmembrane helix</keyword>
<protein>
    <submittedName>
        <fullName evidence="2">Uncharacterized protein</fullName>
    </submittedName>
</protein>
<evidence type="ECO:0000256" key="1">
    <source>
        <dbReference type="SAM" id="Phobius"/>
    </source>
</evidence>
<feature type="transmembrane region" description="Helical" evidence="1">
    <location>
        <begin position="41"/>
        <end position="62"/>
    </location>
</feature>
<name>A0A941D1G9_9CAUL</name>
<dbReference type="RefSeq" id="WP_215340345.1">
    <property type="nucleotide sequence ID" value="NZ_JAGSGD010000001.1"/>
</dbReference>
<comment type="caution">
    <text evidence="2">The sequence shown here is derived from an EMBL/GenBank/DDBJ whole genome shotgun (WGS) entry which is preliminary data.</text>
</comment>
<sequence>MTEVEVAKRRFTIMVAVSAVSVFVAITAIVCAFRLSQSWLLIVFAVALLIGFGAQIWFIAGFRSAKKGV</sequence>
<keyword evidence="3" id="KW-1185">Reference proteome</keyword>
<organism evidence="2 3">
    <name type="scientific">Phenylobacterium glaciei</name>
    <dbReference type="NCBI Taxonomy" id="2803784"/>
    <lineage>
        <taxon>Bacteria</taxon>
        <taxon>Pseudomonadati</taxon>
        <taxon>Pseudomonadota</taxon>
        <taxon>Alphaproteobacteria</taxon>
        <taxon>Caulobacterales</taxon>
        <taxon>Caulobacteraceae</taxon>
        <taxon>Phenylobacterium</taxon>
    </lineage>
</organism>
<evidence type="ECO:0000313" key="3">
    <source>
        <dbReference type="Proteomes" id="UP000622580"/>
    </source>
</evidence>
<dbReference type="Proteomes" id="UP000622580">
    <property type="component" value="Unassembled WGS sequence"/>
</dbReference>
<accession>A0A941D1G9</accession>
<keyword evidence="1" id="KW-0472">Membrane</keyword>
<reference evidence="2" key="1">
    <citation type="submission" date="2021-04" db="EMBL/GenBank/DDBJ databases">
        <title>Draft genome assembly of strain Phenylobacterium sp. 20VBR1 using MiniION and Illumina platforms.</title>
        <authorList>
            <person name="Thomas F.A."/>
            <person name="Krishnan K.P."/>
            <person name="Sinha R.K."/>
        </authorList>
    </citation>
    <scope>NUCLEOTIDE SEQUENCE</scope>
    <source>
        <strain evidence="2">20VBR1</strain>
    </source>
</reference>
<feature type="transmembrane region" description="Helical" evidence="1">
    <location>
        <begin position="12"/>
        <end position="35"/>
    </location>
</feature>
<proteinExistence type="predicted"/>
<dbReference type="AlphaFoldDB" id="A0A941D1G9"/>
<gene>
    <name evidence="2" type="ORF">JKL49_10680</name>
</gene>
<dbReference type="EMBL" id="JAGSGD010000001">
    <property type="protein sequence ID" value="MBR7619852.1"/>
    <property type="molecule type" value="Genomic_DNA"/>
</dbReference>
<evidence type="ECO:0000313" key="2">
    <source>
        <dbReference type="EMBL" id="MBR7619852.1"/>
    </source>
</evidence>